<comment type="caution">
    <text evidence="4">The sequence shown here is derived from an EMBL/GenBank/DDBJ whole genome shotgun (WGS) entry which is preliminary data.</text>
</comment>
<evidence type="ECO:0000313" key="5">
    <source>
        <dbReference type="Proteomes" id="UP001139485"/>
    </source>
</evidence>
<dbReference type="Pfam" id="PF02230">
    <property type="entry name" value="Abhydrolase_2"/>
    <property type="match status" value="1"/>
</dbReference>
<protein>
    <submittedName>
        <fullName evidence="4">Serine esterase</fullName>
    </submittedName>
</protein>
<dbReference type="InterPro" id="IPR003140">
    <property type="entry name" value="PLipase/COase/thioEstase"/>
</dbReference>
<feature type="domain" description="Phospholipase/carboxylesterase/thioesterase" evidence="3">
    <location>
        <begin position="16"/>
        <end position="207"/>
    </location>
</feature>
<organism evidence="4 5">
    <name type="scientific">Nocardioides bruguierae</name>
    <dbReference type="NCBI Taxonomy" id="2945102"/>
    <lineage>
        <taxon>Bacteria</taxon>
        <taxon>Bacillati</taxon>
        <taxon>Actinomycetota</taxon>
        <taxon>Actinomycetes</taxon>
        <taxon>Propionibacteriales</taxon>
        <taxon>Nocardioidaceae</taxon>
        <taxon>Nocardioides</taxon>
    </lineage>
</organism>
<dbReference type="PANTHER" id="PTHR10655:SF17">
    <property type="entry name" value="LYSOPHOSPHOLIPASE-LIKE PROTEIN 1"/>
    <property type="match status" value="1"/>
</dbReference>
<keyword evidence="5" id="KW-1185">Reference proteome</keyword>
<evidence type="ECO:0000256" key="1">
    <source>
        <dbReference type="ARBA" id="ARBA00006499"/>
    </source>
</evidence>
<dbReference type="Gene3D" id="3.40.50.1820">
    <property type="entry name" value="alpha/beta hydrolase"/>
    <property type="match status" value="1"/>
</dbReference>
<dbReference type="SUPFAM" id="SSF53474">
    <property type="entry name" value="alpha/beta-Hydrolases"/>
    <property type="match status" value="1"/>
</dbReference>
<dbReference type="PANTHER" id="PTHR10655">
    <property type="entry name" value="LYSOPHOSPHOLIPASE-RELATED"/>
    <property type="match status" value="1"/>
</dbReference>
<evidence type="ECO:0000259" key="3">
    <source>
        <dbReference type="Pfam" id="PF02230"/>
    </source>
</evidence>
<dbReference type="EMBL" id="JAMOIL010000009">
    <property type="protein sequence ID" value="MCM0620249.1"/>
    <property type="molecule type" value="Genomic_DNA"/>
</dbReference>
<evidence type="ECO:0000313" key="4">
    <source>
        <dbReference type="EMBL" id="MCM0620249.1"/>
    </source>
</evidence>
<proteinExistence type="inferred from homology"/>
<evidence type="ECO:0000256" key="2">
    <source>
        <dbReference type="ARBA" id="ARBA00022801"/>
    </source>
</evidence>
<gene>
    <name evidence="4" type="ORF">M8330_08065</name>
</gene>
<name>A0A9X2D8Y3_9ACTN</name>
<dbReference type="AlphaFoldDB" id="A0A9X2D8Y3"/>
<reference evidence="4" key="1">
    <citation type="submission" date="2022-05" db="EMBL/GenBank/DDBJ databases">
        <authorList>
            <person name="Tuo L."/>
        </authorList>
    </citation>
    <scope>NUCLEOTIDE SEQUENCE</scope>
    <source>
        <strain evidence="4">BSK12Z-4</strain>
    </source>
</reference>
<dbReference type="InterPro" id="IPR029058">
    <property type="entry name" value="AB_hydrolase_fold"/>
</dbReference>
<dbReference type="InterPro" id="IPR050565">
    <property type="entry name" value="LYPA1-2/EST-like"/>
</dbReference>
<dbReference type="Proteomes" id="UP001139485">
    <property type="component" value="Unassembled WGS sequence"/>
</dbReference>
<dbReference type="RefSeq" id="WP_250826919.1">
    <property type="nucleotide sequence ID" value="NZ_JAMOIL010000009.1"/>
</dbReference>
<accession>A0A9X2D8Y3</accession>
<dbReference type="GO" id="GO:0016787">
    <property type="term" value="F:hydrolase activity"/>
    <property type="evidence" value="ECO:0007669"/>
    <property type="project" value="UniProtKB-KW"/>
</dbReference>
<keyword evidence="2" id="KW-0378">Hydrolase</keyword>
<comment type="similarity">
    <text evidence="1">Belongs to the AB hydrolase superfamily. AB hydrolase 2 family.</text>
</comment>
<sequence>MSAAPVTTLPVAVSTAEDDAARPLVVLLHGRGADERSIIGLARHLPAGASYVALRAPLGAEQSGYAWFANHGIGRPDADSLAGTMAWFDAWLGSVADAGRPVVLVGFSGGAAFAGGLLLTRPERWAGVAVLAGTLPFEPAGMDLTTGRLAGSRVLVAQGSADHVIPRDLLDRTRTWLAEESGADVTVHTDDGGHGLTAQGVTALAGWLEGVLAPR</sequence>